<dbReference type="EMBL" id="CAFAAI010000003">
    <property type="protein sequence ID" value="CAB4785676.1"/>
    <property type="molecule type" value="Genomic_DNA"/>
</dbReference>
<evidence type="ECO:0000313" key="1">
    <source>
        <dbReference type="EMBL" id="CAB4785676.1"/>
    </source>
</evidence>
<name>A0A6J6WQI3_9ZZZZ</name>
<sequence length="30" mass="3341">MLGRKEVVVAKFISKSNLGGEFIKPRLDAH</sequence>
<protein>
    <submittedName>
        <fullName evidence="1">Unannotated protein</fullName>
    </submittedName>
</protein>
<dbReference type="AlphaFoldDB" id="A0A6J6WQI3"/>
<accession>A0A6J6WQI3</accession>
<gene>
    <name evidence="1" type="ORF">UFOPK2992_00057</name>
</gene>
<reference evidence="1" key="1">
    <citation type="submission" date="2020-05" db="EMBL/GenBank/DDBJ databases">
        <authorList>
            <person name="Chiriac C."/>
            <person name="Salcher M."/>
            <person name="Ghai R."/>
            <person name="Kavagutti S V."/>
        </authorList>
    </citation>
    <scope>NUCLEOTIDE SEQUENCE</scope>
</reference>
<organism evidence="1">
    <name type="scientific">freshwater metagenome</name>
    <dbReference type="NCBI Taxonomy" id="449393"/>
    <lineage>
        <taxon>unclassified sequences</taxon>
        <taxon>metagenomes</taxon>
        <taxon>ecological metagenomes</taxon>
    </lineage>
</organism>
<proteinExistence type="predicted"/>